<dbReference type="Pfam" id="PF02721">
    <property type="entry name" value="DUF223"/>
    <property type="match status" value="1"/>
</dbReference>
<evidence type="ECO:0000313" key="2">
    <source>
        <dbReference type="EMBL" id="RXI02110.1"/>
    </source>
</evidence>
<protein>
    <recommendedName>
        <fullName evidence="1">Replication protein A 70 kDa DNA-binding subunit B/D first OB fold domain-containing protein</fullName>
    </recommendedName>
</protein>
<dbReference type="InterPro" id="IPR003871">
    <property type="entry name" value="RFA1B/D_OB_1st"/>
</dbReference>
<feature type="domain" description="Replication protein A 70 kDa DNA-binding subunit B/D first OB fold" evidence="1">
    <location>
        <begin position="7"/>
        <end position="107"/>
    </location>
</feature>
<accession>A0A498K1R6</accession>
<sequence>MENIRPTHVDQLRPYMKADKIKVRICRIWKSTIPGTVQKYTALHCILVDEAQHAVEGCTSDVDFEVMAFKIEAGGCYEITDFRTIRIRGQYRVVLHETHVLFSSKTVL</sequence>
<dbReference type="InterPro" id="IPR012340">
    <property type="entry name" value="NA-bd_OB-fold"/>
</dbReference>
<dbReference type="Gene3D" id="2.40.50.140">
    <property type="entry name" value="Nucleic acid-binding proteins"/>
    <property type="match status" value="1"/>
</dbReference>
<comment type="caution">
    <text evidence="2">The sequence shown here is derived from an EMBL/GenBank/DDBJ whole genome shotgun (WGS) entry which is preliminary data.</text>
</comment>
<reference evidence="2 3" key="1">
    <citation type="submission" date="2018-10" db="EMBL/GenBank/DDBJ databases">
        <title>A high-quality apple genome assembly.</title>
        <authorList>
            <person name="Hu J."/>
        </authorList>
    </citation>
    <scope>NUCLEOTIDE SEQUENCE [LARGE SCALE GENOMIC DNA]</scope>
    <source>
        <strain evidence="3">cv. HFTH1</strain>
        <tissue evidence="2">Young leaf</tissue>
    </source>
</reference>
<evidence type="ECO:0000313" key="3">
    <source>
        <dbReference type="Proteomes" id="UP000290289"/>
    </source>
</evidence>
<dbReference type="Proteomes" id="UP000290289">
    <property type="component" value="Chromosome 4"/>
</dbReference>
<dbReference type="AlphaFoldDB" id="A0A498K1R6"/>
<dbReference type="EMBL" id="RDQH01000330">
    <property type="protein sequence ID" value="RXI02110.1"/>
    <property type="molecule type" value="Genomic_DNA"/>
</dbReference>
<keyword evidence="3" id="KW-1185">Reference proteome</keyword>
<evidence type="ECO:0000259" key="1">
    <source>
        <dbReference type="Pfam" id="PF02721"/>
    </source>
</evidence>
<name>A0A498K1R6_MALDO</name>
<dbReference type="SUPFAM" id="SSF50249">
    <property type="entry name" value="Nucleic acid-binding proteins"/>
    <property type="match status" value="1"/>
</dbReference>
<proteinExistence type="predicted"/>
<gene>
    <name evidence="2" type="ORF">DVH24_026640</name>
</gene>
<organism evidence="2 3">
    <name type="scientific">Malus domestica</name>
    <name type="common">Apple</name>
    <name type="synonym">Pyrus malus</name>
    <dbReference type="NCBI Taxonomy" id="3750"/>
    <lineage>
        <taxon>Eukaryota</taxon>
        <taxon>Viridiplantae</taxon>
        <taxon>Streptophyta</taxon>
        <taxon>Embryophyta</taxon>
        <taxon>Tracheophyta</taxon>
        <taxon>Spermatophyta</taxon>
        <taxon>Magnoliopsida</taxon>
        <taxon>eudicotyledons</taxon>
        <taxon>Gunneridae</taxon>
        <taxon>Pentapetalae</taxon>
        <taxon>rosids</taxon>
        <taxon>fabids</taxon>
        <taxon>Rosales</taxon>
        <taxon>Rosaceae</taxon>
        <taxon>Amygdaloideae</taxon>
        <taxon>Maleae</taxon>
        <taxon>Malus</taxon>
    </lineage>
</organism>